<keyword evidence="2 4" id="KW-0560">Oxidoreductase</keyword>
<dbReference type="Gene3D" id="3.50.50.60">
    <property type="entry name" value="FAD/NAD(P)-binding domain"/>
    <property type="match status" value="3"/>
</dbReference>
<reference evidence="4 5" key="1">
    <citation type="submission" date="2020-07" db="EMBL/GenBank/DDBJ databases">
        <title>Genomic Encyclopedia of Type Strains, Phase IV (KMG-V): Genome sequencing to study the core and pangenomes of soil and plant-associated prokaryotes.</title>
        <authorList>
            <person name="Whitman W."/>
        </authorList>
    </citation>
    <scope>NUCLEOTIDE SEQUENCE [LARGE SCALE GENOMIC DNA]</scope>
    <source>
        <strain evidence="4 5">SAS40</strain>
    </source>
</reference>
<dbReference type="EMBL" id="JACBYR010000002">
    <property type="protein sequence ID" value="NYE85334.1"/>
    <property type="molecule type" value="Genomic_DNA"/>
</dbReference>
<dbReference type="GO" id="GO:0005886">
    <property type="term" value="C:plasma membrane"/>
    <property type="evidence" value="ECO:0007669"/>
    <property type="project" value="TreeGrafter"/>
</dbReference>
<dbReference type="Proteomes" id="UP000542125">
    <property type="component" value="Unassembled WGS sequence"/>
</dbReference>
<dbReference type="RefSeq" id="WP_179589296.1">
    <property type="nucleotide sequence ID" value="NZ_JACBYR010000002.1"/>
</dbReference>
<sequence>MSRIAIIGAGITGVTSAYALSKLGHDVTVIDRHRYAAMETSFANGGQLSASNAEVWNHRSTLVKGLKWMTQRNAPLLFNPLPSWHKYTWVAQFLSHIRDYRSNTIATTRLAIESRKHLYQMAADEGIEFDLEQRGILHIYHDKASFDAAGLVNQLLVEGGLERYAVTSAEARAIEPSLGRDCYGGYFTPSDATGDIHRFTRGLADACARRGVRFVMDADVQAIDRPGDGGYRLRVARGATQDGMTQDAAAVQRADTLSADTSTPAAARGDAGHDDVIQADAVVICAGVASRRFAAMLGDTVNIYPVKGYSITLDLDTDEGRAAAPWVSLLDESAKIVTSRLGANRLRVAGTAEFNGENRDIRADRIAPLVAWTRREFPGVPTHHVSPWAGLRPMMPDMMPRVSPGRLPGVFYNTGHGHLGWTLSAATAQILAAQVEAAVRAPRGTGAMGLPGHPVKA</sequence>
<dbReference type="InterPro" id="IPR006076">
    <property type="entry name" value="FAD-dep_OxRdtase"/>
</dbReference>
<evidence type="ECO:0000259" key="3">
    <source>
        <dbReference type="Pfam" id="PF01266"/>
    </source>
</evidence>
<dbReference type="GO" id="GO:0055130">
    <property type="term" value="P:D-alanine catabolic process"/>
    <property type="evidence" value="ECO:0007669"/>
    <property type="project" value="TreeGrafter"/>
</dbReference>
<comment type="caution">
    <text evidence="4">The sequence shown here is derived from an EMBL/GenBank/DDBJ whole genome shotgun (WGS) entry which is preliminary data.</text>
</comment>
<keyword evidence="5" id="KW-1185">Reference proteome</keyword>
<evidence type="ECO:0000313" key="4">
    <source>
        <dbReference type="EMBL" id="NYE85334.1"/>
    </source>
</evidence>
<dbReference type="AlphaFoldDB" id="A0A7Y9LMV7"/>
<feature type="domain" description="FAD dependent oxidoreductase" evidence="3">
    <location>
        <begin position="3"/>
        <end position="433"/>
    </location>
</feature>
<comment type="similarity">
    <text evidence="1">Belongs to the DadA oxidoreductase family.</text>
</comment>
<dbReference type="GO" id="GO:0005737">
    <property type="term" value="C:cytoplasm"/>
    <property type="evidence" value="ECO:0007669"/>
    <property type="project" value="TreeGrafter"/>
</dbReference>
<dbReference type="Gene3D" id="3.30.9.10">
    <property type="entry name" value="D-Amino Acid Oxidase, subunit A, domain 2"/>
    <property type="match status" value="2"/>
</dbReference>
<evidence type="ECO:0000256" key="1">
    <source>
        <dbReference type="ARBA" id="ARBA00009410"/>
    </source>
</evidence>
<dbReference type="InterPro" id="IPR036188">
    <property type="entry name" value="FAD/NAD-bd_sf"/>
</dbReference>
<dbReference type="EC" id="1.4.99.-" evidence="4"/>
<protein>
    <submittedName>
        <fullName evidence="4">D-amino-acid dehydrogenase</fullName>
        <ecNumber evidence="4">1.4.99.-</ecNumber>
    </submittedName>
</protein>
<dbReference type="PANTHER" id="PTHR13847">
    <property type="entry name" value="SARCOSINE DEHYDROGENASE-RELATED"/>
    <property type="match status" value="1"/>
</dbReference>
<dbReference type="PANTHER" id="PTHR13847:SF280">
    <property type="entry name" value="D-AMINO ACID DEHYDROGENASE"/>
    <property type="match status" value="1"/>
</dbReference>
<evidence type="ECO:0000256" key="2">
    <source>
        <dbReference type="ARBA" id="ARBA00023002"/>
    </source>
</evidence>
<dbReference type="Pfam" id="PF01266">
    <property type="entry name" value="DAO"/>
    <property type="match status" value="1"/>
</dbReference>
<gene>
    <name evidence="4" type="ORF">FHW18_004641</name>
</gene>
<name>A0A7Y9LMV7_9BURK</name>
<evidence type="ECO:0000313" key="5">
    <source>
        <dbReference type="Proteomes" id="UP000542125"/>
    </source>
</evidence>
<dbReference type="SUPFAM" id="SSF51971">
    <property type="entry name" value="Nucleotide-binding domain"/>
    <property type="match status" value="1"/>
</dbReference>
<dbReference type="NCBIfam" id="NF009074">
    <property type="entry name" value="PRK12409.1"/>
    <property type="match status" value="1"/>
</dbReference>
<organism evidence="4 5">
    <name type="scientific">Pigmentiphaga litoralis</name>
    <dbReference type="NCBI Taxonomy" id="516702"/>
    <lineage>
        <taxon>Bacteria</taxon>
        <taxon>Pseudomonadati</taxon>
        <taxon>Pseudomonadota</taxon>
        <taxon>Betaproteobacteria</taxon>
        <taxon>Burkholderiales</taxon>
        <taxon>Alcaligenaceae</taxon>
        <taxon>Pigmentiphaga</taxon>
    </lineage>
</organism>
<accession>A0A7Y9LMV7</accession>
<dbReference type="SUPFAM" id="SSF54373">
    <property type="entry name" value="FAD-linked reductases, C-terminal domain"/>
    <property type="match status" value="1"/>
</dbReference>
<proteinExistence type="inferred from homology"/>
<dbReference type="GO" id="GO:0008718">
    <property type="term" value="F:D-amino-acid dehydrogenase activity"/>
    <property type="evidence" value="ECO:0007669"/>
    <property type="project" value="TreeGrafter"/>
</dbReference>